<keyword evidence="1" id="KW-0732">Signal</keyword>
<comment type="caution">
    <text evidence="2">The sequence shown here is derived from an EMBL/GenBank/DDBJ whole genome shotgun (WGS) entry which is preliminary data.</text>
</comment>
<dbReference type="EMBL" id="QKWP01000157">
    <property type="protein sequence ID" value="RIB25909.1"/>
    <property type="molecule type" value="Genomic_DNA"/>
</dbReference>
<feature type="chain" id="PRO_5018285707" evidence="1">
    <location>
        <begin position="26"/>
        <end position="287"/>
    </location>
</feature>
<proteinExistence type="predicted"/>
<protein>
    <submittedName>
        <fullName evidence="2">Uncharacterized protein</fullName>
    </submittedName>
</protein>
<accession>A0A397VY39</accession>
<dbReference type="AlphaFoldDB" id="A0A397VY39"/>
<keyword evidence="3" id="KW-1185">Reference proteome</keyword>
<gene>
    <name evidence="2" type="ORF">C2G38_2164780</name>
</gene>
<evidence type="ECO:0000256" key="1">
    <source>
        <dbReference type="SAM" id="SignalP"/>
    </source>
</evidence>
<name>A0A397VY39_9GLOM</name>
<feature type="signal peptide" evidence="1">
    <location>
        <begin position="1"/>
        <end position="25"/>
    </location>
</feature>
<dbReference type="OrthoDB" id="2486290at2759"/>
<evidence type="ECO:0000313" key="2">
    <source>
        <dbReference type="EMBL" id="RIB25909.1"/>
    </source>
</evidence>
<reference evidence="2 3" key="1">
    <citation type="submission" date="2018-06" db="EMBL/GenBank/DDBJ databases">
        <title>Comparative genomics reveals the genomic features of Rhizophagus irregularis, R. cerebriforme, R. diaphanum and Gigaspora rosea, and their symbiotic lifestyle signature.</title>
        <authorList>
            <person name="Morin E."/>
            <person name="San Clemente H."/>
            <person name="Chen E.C.H."/>
            <person name="De La Providencia I."/>
            <person name="Hainaut M."/>
            <person name="Kuo A."/>
            <person name="Kohler A."/>
            <person name="Murat C."/>
            <person name="Tang N."/>
            <person name="Roy S."/>
            <person name="Loubradou J."/>
            <person name="Henrissat B."/>
            <person name="Grigoriev I.V."/>
            <person name="Corradi N."/>
            <person name="Roux C."/>
            <person name="Martin F.M."/>
        </authorList>
    </citation>
    <scope>NUCLEOTIDE SEQUENCE [LARGE SCALE GENOMIC DNA]</scope>
    <source>
        <strain evidence="2 3">DAOM 194757</strain>
    </source>
</reference>
<evidence type="ECO:0000313" key="3">
    <source>
        <dbReference type="Proteomes" id="UP000266673"/>
    </source>
</evidence>
<dbReference type="Proteomes" id="UP000266673">
    <property type="component" value="Unassembled WGS sequence"/>
</dbReference>
<organism evidence="2 3">
    <name type="scientific">Gigaspora rosea</name>
    <dbReference type="NCBI Taxonomy" id="44941"/>
    <lineage>
        <taxon>Eukaryota</taxon>
        <taxon>Fungi</taxon>
        <taxon>Fungi incertae sedis</taxon>
        <taxon>Mucoromycota</taxon>
        <taxon>Glomeromycotina</taxon>
        <taxon>Glomeromycetes</taxon>
        <taxon>Diversisporales</taxon>
        <taxon>Gigasporaceae</taxon>
        <taxon>Gigaspora</taxon>
    </lineage>
</organism>
<sequence length="287" mass="32720">MNYLHILTFTLFILTYFQIPTALYALFCSGTNNINQIILTAITNTINSTNLDLSSNTISQLIQTIYNHPAFHLSPALLFSYYIQTTLKGLIPSHFIQDLRPFYLSTKLASQIIIKILLQVSELSYEQLWKPYCSQFASWRKTNNITYPSSTTSNISQSKKQPSLRRTFTYSCSCGQPDQLHINPNSCPPIGTALKKNSSWAVYWFEEDFINWTSGYNDIDNFIKATQLKADNADQYLEWIPFMILLAASLYTANWARGPTDNWNANENKFTNRSLVKVALVAIGDSL</sequence>